<feature type="domain" description="D-isomer specific 2-hydroxyacid dehydrogenase NAD-binding" evidence="11">
    <location>
        <begin position="109"/>
        <end position="283"/>
    </location>
</feature>
<dbReference type="Gene3D" id="3.40.50.720">
    <property type="entry name" value="NAD(P)-binding Rossmann-like Domain"/>
    <property type="match status" value="2"/>
</dbReference>
<dbReference type="PROSITE" id="PS00670">
    <property type="entry name" value="D_2_HYDROXYACID_DH_2"/>
    <property type="match status" value="1"/>
</dbReference>
<dbReference type="STRING" id="690417.IC63_05155"/>
<dbReference type="InterPro" id="IPR029009">
    <property type="entry name" value="ASB_dom_sf"/>
</dbReference>
<keyword evidence="6 9" id="KW-0560">Oxidoreductase</keyword>
<keyword evidence="5 9" id="KW-0028">Amino-acid biosynthesis</keyword>
<dbReference type="InterPro" id="IPR045626">
    <property type="entry name" value="PGDH_ASB_dom"/>
</dbReference>
<evidence type="ECO:0000256" key="4">
    <source>
        <dbReference type="ARBA" id="ARBA00021582"/>
    </source>
</evidence>
<comment type="similarity">
    <text evidence="2 9">Belongs to the D-isomer specific 2-hydroxyacid dehydrogenase family.</text>
</comment>
<dbReference type="Proteomes" id="UP000029917">
    <property type="component" value="Unassembled WGS sequence"/>
</dbReference>
<dbReference type="InterPro" id="IPR050857">
    <property type="entry name" value="D-2-hydroxyacid_DH"/>
</dbReference>
<dbReference type="CDD" id="cd04902">
    <property type="entry name" value="ACT_3PGDH-xct"/>
    <property type="match status" value="1"/>
</dbReference>
<evidence type="ECO:0000259" key="12">
    <source>
        <dbReference type="Pfam" id="PF19304"/>
    </source>
</evidence>
<dbReference type="GO" id="GO:0004617">
    <property type="term" value="F:phosphoglycerate dehydrogenase activity"/>
    <property type="evidence" value="ECO:0007669"/>
    <property type="project" value="UniProtKB-UniRule"/>
</dbReference>
<dbReference type="PROSITE" id="PS00671">
    <property type="entry name" value="D_2_HYDROXYACID_DH_3"/>
    <property type="match status" value="1"/>
</dbReference>
<evidence type="ECO:0000256" key="2">
    <source>
        <dbReference type="ARBA" id="ARBA00005854"/>
    </source>
</evidence>
<evidence type="ECO:0000256" key="5">
    <source>
        <dbReference type="ARBA" id="ARBA00022605"/>
    </source>
</evidence>
<dbReference type="SUPFAM" id="SSF55021">
    <property type="entry name" value="ACT-like"/>
    <property type="match status" value="1"/>
</dbReference>
<dbReference type="Gene3D" id="3.30.70.260">
    <property type="match status" value="1"/>
</dbReference>
<reference evidence="13 14" key="1">
    <citation type="submission" date="2014-09" db="EMBL/GenBank/DDBJ databases">
        <authorList>
            <person name="McGinnis J.M."/>
            <person name="Wolfgang W.J."/>
        </authorList>
    </citation>
    <scope>NUCLEOTIDE SEQUENCE [LARGE SCALE GENOMIC DNA]</scope>
    <source>
        <strain evidence="13 14">HAMBI 3106</strain>
    </source>
</reference>
<protein>
    <recommendedName>
        <fullName evidence="4 9">D-3-phosphoglycerate dehydrogenase</fullName>
        <ecNumber evidence="3 9">1.1.1.95</ecNumber>
    </recommendedName>
</protein>
<evidence type="ECO:0000259" key="11">
    <source>
        <dbReference type="Pfam" id="PF02826"/>
    </source>
</evidence>
<evidence type="ECO:0000259" key="10">
    <source>
        <dbReference type="Pfam" id="PF00389"/>
    </source>
</evidence>
<evidence type="ECO:0000256" key="7">
    <source>
        <dbReference type="ARBA" id="ARBA00023027"/>
    </source>
</evidence>
<evidence type="ECO:0000256" key="3">
    <source>
        <dbReference type="ARBA" id="ARBA00013143"/>
    </source>
</evidence>
<keyword evidence="9" id="KW-0718">Serine biosynthesis</keyword>
<dbReference type="InterPro" id="IPR006139">
    <property type="entry name" value="D-isomer_2_OHA_DH_cat_dom"/>
</dbReference>
<dbReference type="PROSITE" id="PS00065">
    <property type="entry name" value="D_2_HYDROXYACID_DH_1"/>
    <property type="match status" value="1"/>
</dbReference>
<dbReference type="EC" id="1.1.1.95" evidence="3 9"/>
<evidence type="ECO:0000313" key="13">
    <source>
        <dbReference type="EMBL" id="KGJ08400.1"/>
    </source>
</evidence>
<dbReference type="Pfam" id="PF02826">
    <property type="entry name" value="2-Hacid_dh_C"/>
    <property type="match status" value="1"/>
</dbReference>
<feature type="domain" description="D-isomer specific 2-hydroxyacid dehydrogenase catalytic" evidence="10">
    <location>
        <begin position="5"/>
        <end position="315"/>
    </location>
</feature>
<comment type="pathway">
    <text evidence="1 9">Amino-acid biosynthesis; L-serine biosynthesis; L-serine from 3-phospho-D-glycerate: step 1/3.</text>
</comment>
<evidence type="ECO:0000256" key="1">
    <source>
        <dbReference type="ARBA" id="ARBA00005216"/>
    </source>
</evidence>
<dbReference type="InterPro" id="IPR029752">
    <property type="entry name" value="D-isomer_DH_CS1"/>
</dbReference>
<organism evidence="13 14">
    <name type="scientific">Paracoccus sphaerophysae</name>
    <dbReference type="NCBI Taxonomy" id="690417"/>
    <lineage>
        <taxon>Bacteria</taxon>
        <taxon>Pseudomonadati</taxon>
        <taxon>Pseudomonadota</taxon>
        <taxon>Alphaproteobacteria</taxon>
        <taxon>Rhodobacterales</taxon>
        <taxon>Paracoccaceae</taxon>
        <taxon>Paracoccus</taxon>
    </lineage>
</organism>
<feature type="domain" description="D-3-phosphoglycerate dehydrogenase ASB" evidence="12">
    <location>
        <begin position="327"/>
        <end position="443"/>
    </location>
</feature>
<evidence type="ECO:0000256" key="8">
    <source>
        <dbReference type="ARBA" id="ARBA00048731"/>
    </source>
</evidence>
<dbReference type="NCBIfam" id="TIGR01327">
    <property type="entry name" value="PGDH"/>
    <property type="match status" value="1"/>
</dbReference>
<dbReference type="CDD" id="cd12173">
    <property type="entry name" value="PGDH_4"/>
    <property type="match status" value="1"/>
</dbReference>
<dbReference type="InterPro" id="IPR029753">
    <property type="entry name" value="D-isomer_DH_CS"/>
</dbReference>
<evidence type="ECO:0000256" key="6">
    <source>
        <dbReference type="ARBA" id="ARBA00023002"/>
    </source>
</evidence>
<comment type="catalytic activity">
    <reaction evidence="8 9">
        <text>(2R)-3-phosphoglycerate + NAD(+) = 3-phosphooxypyruvate + NADH + H(+)</text>
        <dbReference type="Rhea" id="RHEA:12641"/>
        <dbReference type="ChEBI" id="CHEBI:15378"/>
        <dbReference type="ChEBI" id="CHEBI:18110"/>
        <dbReference type="ChEBI" id="CHEBI:57540"/>
        <dbReference type="ChEBI" id="CHEBI:57945"/>
        <dbReference type="ChEBI" id="CHEBI:58272"/>
        <dbReference type="EC" id="1.1.1.95"/>
    </reaction>
</comment>
<accession>A0A099FCB8</accession>
<keyword evidence="14" id="KW-1185">Reference proteome</keyword>
<dbReference type="SUPFAM" id="SSF51735">
    <property type="entry name" value="NAD(P)-binding Rossmann-fold domains"/>
    <property type="match status" value="1"/>
</dbReference>
<dbReference type="GO" id="GO:0006564">
    <property type="term" value="P:L-serine biosynthetic process"/>
    <property type="evidence" value="ECO:0007669"/>
    <property type="project" value="UniProtKB-UniRule"/>
</dbReference>
<dbReference type="PANTHER" id="PTHR42789">
    <property type="entry name" value="D-ISOMER SPECIFIC 2-HYDROXYACID DEHYDROGENASE FAMILY PROTEIN (AFU_ORTHOLOGUE AFUA_6G10090)"/>
    <property type="match status" value="1"/>
</dbReference>
<proteinExistence type="inferred from homology"/>
<dbReference type="UniPathway" id="UPA00135">
    <property type="reaction ID" value="UER00196"/>
</dbReference>
<evidence type="ECO:0000313" key="14">
    <source>
        <dbReference type="Proteomes" id="UP000029917"/>
    </source>
</evidence>
<dbReference type="EMBL" id="JRKS01000010">
    <property type="protein sequence ID" value="KGJ08400.1"/>
    <property type="molecule type" value="Genomic_DNA"/>
</dbReference>
<dbReference type="RefSeq" id="WP_036717515.1">
    <property type="nucleotide sequence ID" value="NZ_JRKS01000010.1"/>
</dbReference>
<dbReference type="SUPFAM" id="SSF143548">
    <property type="entry name" value="Serine metabolism enzymes domain"/>
    <property type="match status" value="1"/>
</dbReference>
<dbReference type="AlphaFoldDB" id="A0A099FCB8"/>
<dbReference type="GO" id="GO:0051287">
    <property type="term" value="F:NAD binding"/>
    <property type="evidence" value="ECO:0007669"/>
    <property type="project" value="UniProtKB-UniRule"/>
</dbReference>
<dbReference type="OrthoDB" id="9793626at2"/>
<dbReference type="Gene3D" id="3.30.1330.90">
    <property type="entry name" value="D-3-phosphoglycerate dehydrogenase, domain 3"/>
    <property type="match status" value="1"/>
</dbReference>
<dbReference type="FunFam" id="3.40.50.720:FF:000021">
    <property type="entry name" value="D-3-phosphoglycerate dehydrogenase"/>
    <property type="match status" value="1"/>
</dbReference>
<dbReference type="Pfam" id="PF19304">
    <property type="entry name" value="PGDH_inter"/>
    <property type="match status" value="1"/>
</dbReference>
<dbReference type="InterPro" id="IPR006236">
    <property type="entry name" value="PGDH"/>
</dbReference>
<evidence type="ECO:0000256" key="9">
    <source>
        <dbReference type="RuleBase" id="RU363003"/>
    </source>
</evidence>
<sequence>MAPKVLVSDALSETAVQIFRDRGVEVDYMPDLGKDKDKLAEIIGNYDGLAIRSATKVTDKLLEKATRLKVIGRAGIGVDNVDIPAASKKGVIVMNTPFGNSVTTAEHAVALMFAVARQLPEASVSTHAGKWEKNRFMGVELFNKTLGVIGAGNIGGIVIDRARGLHMKVLAYDPFLSDERAKEIGATKVELDELLARADFITLHVPLTDKTRNILSAENLAKTKKGVRIINAARGGLIDETALAELLKSGHVAGAALDVFATEPATESPLFGLPNVVVTPHLGASTTEAQENVALQVAEQMSDYLLTGAVQNALNMPSVTAEEAAVMGPWIKLAGHLGAFVGQMTDEPIKAINILYDGVAAGMNLNALNAAVIAGVMKSVNPDANMVSAPVVAKERGIQIATTTQDKSGVYDGYIKVTMVSDRERAIAGTVFSDGKPRFIQIRGINVDAEIGPHMMYTRNKDVPGVIGTLGVTLGGMGVNMANFTLGRAADGGDAIAITYLDEPLREDVRSALMATGKFEQVRPLRFEL</sequence>
<gene>
    <name evidence="13" type="ORF">IC63_05155</name>
</gene>
<dbReference type="InterPro" id="IPR045865">
    <property type="entry name" value="ACT-like_dom_sf"/>
</dbReference>
<comment type="caution">
    <text evidence="13">The sequence shown here is derived from an EMBL/GenBank/DDBJ whole genome shotgun (WGS) entry which is preliminary data.</text>
</comment>
<dbReference type="InterPro" id="IPR006140">
    <property type="entry name" value="D-isomer_DH_NAD-bd"/>
</dbReference>
<keyword evidence="7 9" id="KW-0520">NAD</keyword>
<name>A0A099FCB8_9RHOB</name>
<dbReference type="InterPro" id="IPR036291">
    <property type="entry name" value="NAD(P)-bd_dom_sf"/>
</dbReference>
<dbReference type="Pfam" id="PF00389">
    <property type="entry name" value="2-Hacid_dh"/>
    <property type="match status" value="1"/>
</dbReference>
<reference evidence="13 14" key="2">
    <citation type="submission" date="2014-10" db="EMBL/GenBank/DDBJ databases">
        <title>Paracoccus sanguinis sp. nov., isolated from clinical specimens of New York State patients.</title>
        <authorList>
            <person name="Mingle L.A."/>
            <person name="Cole J.A."/>
            <person name="Lapierre P."/>
            <person name="Musser K.A."/>
        </authorList>
    </citation>
    <scope>NUCLEOTIDE SEQUENCE [LARGE SCALE GENOMIC DNA]</scope>
    <source>
        <strain evidence="13 14">HAMBI 3106</strain>
    </source>
</reference>
<dbReference type="PANTHER" id="PTHR42789:SF1">
    <property type="entry name" value="D-ISOMER SPECIFIC 2-HYDROXYACID DEHYDROGENASE FAMILY PROTEIN (AFU_ORTHOLOGUE AFUA_6G10090)"/>
    <property type="match status" value="1"/>
</dbReference>
<dbReference type="SUPFAM" id="SSF52283">
    <property type="entry name" value="Formate/glycerate dehydrogenase catalytic domain-like"/>
    <property type="match status" value="1"/>
</dbReference>